<gene>
    <name evidence="1" type="ORF">M9458_028431</name>
</gene>
<dbReference type="AlphaFoldDB" id="A0ABD0PTY8"/>
<accession>A0ABD0PTY8</accession>
<evidence type="ECO:0000313" key="2">
    <source>
        <dbReference type="Proteomes" id="UP001529510"/>
    </source>
</evidence>
<sequence>VKVLLDDVGSNITTFTKLFPVHSSLTNFTKMISHTHSQIEDIYPQVDQMDFY</sequence>
<keyword evidence="2" id="KW-1185">Reference proteome</keyword>
<evidence type="ECO:0000313" key="1">
    <source>
        <dbReference type="EMBL" id="KAL0176101.1"/>
    </source>
</evidence>
<feature type="non-terminal residue" evidence="1">
    <location>
        <position position="52"/>
    </location>
</feature>
<proteinExistence type="predicted"/>
<dbReference type="Proteomes" id="UP001529510">
    <property type="component" value="Unassembled WGS sequence"/>
</dbReference>
<name>A0ABD0PTY8_CIRMR</name>
<organism evidence="1 2">
    <name type="scientific">Cirrhinus mrigala</name>
    <name type="common">Mrigala</name>
    <dbReference type="NCBI Taxonomy" id="683832"/>
    <lineage>
        <taxon>Eukaryota</taxon>
        <taxon>Metazoa</taxon>
        <taxon>Chordata</taxon>
        <taxon>Craniata</taxon>
        <taxon>Vertebrata</taxon>
        <taxon>Euteleostomi</taxon>
        <taxon>Actinopterygii</taxon>
        <taxon>Neopterygii</taxon>
        <taxon>Teleostei</taxon>
        <taxon>Ostariophysi</taxon>
        <taxon>Cypriniformes</taxon>
        <taxon>Cyprinidae</taxon>
        <taxon>Labeoninae</taxon>
        <taxon>Labeonini</taxon>
        <taxon>Cirrhinus</taxon>
    </lineage>
</organism>
<dbReference type="EMBL" id="JAMKFB020000014">
    <property type="protein sequence ID" value="KAL0176101.1"/>
    <property type="molecule type" value="Genomic_DNA"/>
</dbReference>
<reference evidence="1 2" key="1">
    <citation type="submission" date="2024-05" db="EMBL/GenBank/DDBJ databases">
        <title>Genome sequencing and assembly of Indian major carp, Cirrhinus mrigala (Hamilton, 1822).</title>
        <authorList>
            <person name="Mohindra V."/>
            <person name="Chowdhury L.M."/>
            <person name="Lal K."/>
            <person name="Jena J.K."/>
        </authorList>
    </citation>
    <scope>NUCLEOTIDE SEQUENCE [LARGE SCALE GENOMIC DNA]</scope>
    <source>
        <strain evidence="1">CM1030</strain>
        <tissue evidence="1">Blood</tissue>
    </source>
</reference>
<feature type="non-terminal residue" evidence="1">
    <location>
        <position position="1"/>
    </location>
</feature>
<comment type="caution">
    <text evidence="1">The sequence shown here is derived from an EMBL/GenBank/DDBJ whole genome shotgun (WGS) entry which is preliminary data.</text>
</comment>
<protein>
    <submittedName>
        <fullName evidence="1">Uncharacterized protein</fullName>
    </submittedName>
</protein>